<name>A0A630T1M5_SALER</name>
<dbReference type="EMBL" id="AAMEHG010000129">
    <property type="protein sequence ID" value="EDG4689723.1"/>
    <property type="molecule type" value="Genomic_DNA"/>
</dbReference>
<sequence>MTIAKKNIAILDRFKEYSSNKNIFDVLDLGYEILKIYYDFKLKSDMNEKERKSQDSRRKAHLTALKKRIKREIVSKIVIDLVKYYNIEKTTFHFFSHICTEILERNVDNRYILNNFSNMIIDENKELKKLTERRNASNKMILENSYNELVLMSHIKEKSFKKVNFKQAYLDCYACANEIFSSCKVLALPDFYESLDRLYEEARVKKEERDLSKIMIEQVEEEQKIQQQKKRRL</sequence>
<evidence type="ECO:0000313" key="1">
    <source>
        <dbReference type="EMBL" id="EDG4689723.1"/>
    </source>
</evidence>
<gene>
    <name evidence="1" type="ORF">GCW39_21580</name>
</gene>
<accession>A0A630T1M5</accession>
<protein>
    <submittedName>
        <fullName evidence="1">Uncharacterized protein</fullName>
    </submittedName>
</protein>
<organism evidence="1">
    <name type="scientific">Salmonella enterica</name>
    <name type="common">Salmonella choleraesuis</name>
    <dbReference type="NCBI Taxonomy" id="28901"/>
    <lineage>
        <taxon>Bacteria</taxon>
        <taxon>Pseudomonadati</taxon>
        <taxon>Pseudomonadota</taxon>
        <taxon>Gammaproteobacteria</taxon>
        <taxon>Enterobacterales</taxon>
        <taxon>Enterobacteriaceae</taxon>
        <taxon>Salmonella</taxon>
    </lineage>
</organism>
<reference evidence="1" key="1">
    <citation type="submission" date="2019-10" db="EMBL/GenBank/DDBJ databases">
        <authorList>
            <consortium name="PulseNet: The National Subtyping Network for Foodborne Disease Surveillance"/>
            <person name="Tarr C.L."/>
            <person name="Trees E."/>
            <person name="Katz L.S."/>
            <person name="Carleton-Romer H.A."/>
            <person name="Stroika S."/>
            <person name="Kucerova Z."/>
            <person name="Roache K.F."/>
            <person name="Sabol A.L."/>
            <person name="Besser J."/>
            <person name="Gerner-Smidt P."/>
        </authorList>
    </citation>
    <scope>NUCLEOTIDE SEQUENCE</scope>
    <source>
        <strain evidence="1">PNUSAS109438</strain>
    </source>
</reference>
<dbReference type="AlphaFoldDB" id="A0A630T1M5"/>
<proteinExistence type="predicted"/>
<comment type="caution">
    <text evidence="1">The sequence shown here is derived from an EMBL/GenBank/DDBJ whole genome shotgun (WGS) entry which is preliminary data.</text>
</comment>